<dbReference type="Gene3D" id="3.30.1370.50">
    <property type="entry name" value="R3H-like domain"/>
    <property type="match status" value="1"/>
</dbReference>
<evidence type="ECO:0000256" key="2">
    <source>
        <dbReference type="SAM" id="MobiDB-lite"/>
    </source>
</evidence>
<feature type="region of interest" description="Disordered" evidence="2">
    <location>
        <begin position="200"/>
        <end position="220"/>
    </location>
</feature>
<protein>
    <recommendedName>
        <fullName evidence="7">R3H domain-containing protein</fullName>
    </recommendedName>
</protein>
<evidence type="ECO:0000259" key="4">
    <source>
        <dbReference type="PROSITE" id="PS51673"/>
    </source>
</evidence>
<reference evidence="5 6" key="1">
    <citation type="journal article" date="2021" name="Hortic Res">
        <title>Chromosome-scale assembly of the Dendrobium chrysotoxum genome enhances the understanding of orchid evolution.</title>
        <authorList>
            <person name="Zhang Y."/>
            <person name="Zhang G.Q."/>
            <person name="Zhang D."/>
            <person name="Liu X.D."/>
            <person name="Xu X.Y."/>
            <person name="Sun W.H."/>
            <person name="Yu X."/>
            <person name="Zhu X."/>
            <person name="Wang Z.W."/>
            <person name="Zhao X."/>
            <person name="Zhong W.Y."/>
            <person name="Chen H."/>
            <person name="Yin W.L."/>
            <person name="Huang T."/>
            <person name="Niu S.C."/>
            <person name="Liu Z.J."/>
        </authorList>
    </citation>
    <scope>NUCLEOTIDE SEQUENCE [LARGE SCALE GENOMIC DNA]</scope>
    <source>
        <strain evidence="5">Lindl</strain>
    </source>
</reference>
<dbReference type="InterPro" id="IPR001374">
    <property type="entry name" value="R3H_dom"/>
</dbReference>
<dbReference type="PROSITE" id="PS51061">
    <property type="entry name" value="R3H"/>
    <property type="match status" value="1"/>
</dbReference>
<evidence type="ECO:0000259" key="3">
    <source>
        <dbReference type="PROSITE" id="PS51061"/>
    </source>
</evidence>
<feature type="region of interest" description="Disordered" evidence="2">
    <location>
        <begin position="1"/>
        <end position="20"/>
    </location>
</feature>
<dbReference type="InterPro" id="IPR024771">
    <property type="entry name" value="SUZ"/>
</dbReference>
<name>A0AAV7GCN7_DENCH</name>
<keyword evidence="6" id="KW-1185">Reference proteome</keyword>
<evidence type="ECO:0008006" key="7">
    <source>
        <dbReference type="Google" id="ProtNLM"/>
    </source>
</evidence>
<evidence type="ECO:0000313" key="6">
    <source>
        <dbReference type="Proteomes" id="UP000775213"/>
    </source>
</evidence>
<dbReference type="PANTHER" id="PTHR15672">
    <property type="entry name" value="CAMP-REGULATED PHOSPHOPROTEIN 21 RELATED R3H DOMAIN CONTAINING PROTEIN"/>
    <property type="match status" value="1"/>
</dbReference>
<dbReference type="PROSITE" id="PS51673">
    <property type="entry name" value="SUZ"/>
    <property type="match status" value="1"/>
</dbReference>
<sequence>MEGSGEDIGPPDSWESADLDERMSRLLVSSKKNSDSFLSMSSPLQEFAVETAMPYLAASAATTAVSSGSGERGGVMSEDVLNQVDQFLREALEKPRERLSILRMEQDIIKFIRDPTQQQLEFQDLPTSYLRLAAHRIAQHYNLQSVAMPDSVMPDGSGSQIVIHKTPYCRLLPVRLADVPVSLQQEDTNSLQKIAIKQRPLKSSQIGNGPHSRLSNQNSMKTVEERKEEYNKARARIFSNSNDAGTSTKSEVEPALPDILQKCPLVSSNPDDSLFPETSETNLKRVMSNSSIGNNRYGRNRHEKEPVVVGRQKTTSRVAIFRDRELDRKDPDYDRSYDRYMQRFDPGFGFNGAPYTMQPLYAPAVNYNSEFPQLGSIHRPQISIEHQPRPTPQQVRGTWPTASTASAVNYGPPEGLMAQYNPSHVGAHPTSSIFLHSSQFSGPPRPMPFLHAHEQVQYPQQQYWAWSFYSSCKDAMASHRFAFCRTCKSNLFSVLANFVIAQNRSRQ</sequence>
<feature type="compositionally biased region" description="Polar residues" evidence="2">
    <location>
        <begin position="201"/>
        <end position="220"/>
    </location>
</feature>
<proteinExistence type="predicted"/>
<keyword evidence="1" id="KW-0597">Phosphoprotein</keyword>
<dbReference type="Proteomes" id="UP000775213">
    <property type="component" value="Unassembled WGS sequence"/>
</dbReference>
<dbReference type="InterPro" id="IPR036867">
    <property type="entry name" value="R3H_dom_sf"/>
</dbReference>
<dbReference type="AlphaFoldDB" id="A0AAV7GCN7"/>
<dbReference type="InterPro" id="IPR051937">
    <property type="entry name" value="R3H_domain_containing"/>
</dbReference>
<dbReference type="EMBL" id="JAGFBR010000016">
    <property type="protein sequence ID" value="KAH0453153.1"/>
    <property type="molecule type" value="Genomic_DNA"/>
</dbReference>
<dbReference type="GO" id="GO:0003676">
    <property type="term" value="F:nucleic acid binding"/>
    <property type="evidence" value="ECO:0007669"/>
    <property type="project" value="UniProtKB-UniRule"/>
</dbReference>
<feature type="domain" description="R3H" evidence="3">
    <location>
        <begin position="98"/>
        <end position="167"/>
    </location>
</feature>
<dbReference type="Pfam" id="PF01424">
    <property type="entry name" value="R3H"/>
    <property type="match status" value="1"/>
</dbReference>
<dbReference type="CDD" id="cd02642">
    <property type="entry name" value="R3H_encore_like"/>
    <property type="match status" value="1"/>
</dbReference>
<organism evidence="5 6">
    <name type="scientific">Dendrobium chrysotoxum</name>
    <name type="common">Orchid</name>
    <dbReference type="NCBI Taxonomy" id="161865"/>
    <lineage>
        <taxon>Eukaryota</taxon>
        <taxon>Viridiplantae</taxon>
        <taxon>Streptophyta</taxon>
        <taxon>Embryophyta</taxon>
        <taxon>Tracheophyta</taxon>
        <taxon>Spermatophyta</taxon>
        <taxon>Magnoliopsida</taxon>
        <taxon>Liliopsida</taxon>
        <taxon>Asparagales</taxon>
        <taxon>Orchidaceae</taxon>
        <taxon>Epidendroideae</taxon>
        <taxon>Malaxideae</taxon>
        <taxon>Dendrobiinae</taxon>
        <taxon>Dendrobium</taxon>
    </lineage>
</organism>
<evidence type="ECO:0000313" key="5">
    <source>
        <dbReference type="EMBL" id="KAH0453153.1"/>
    </source>
</evidence>
<dbReference type="SMART" id="SM00393">
    <property type="entry name" value="R3H"/>
    <property type="match status" value="1"/>
</dbReference>
<gene>
    <name evidence="5" type="ORF">IEQ34_017477</name>
</gene>
<feature type="domain" description="SUZ" evidence="4">
    <location>
        <begin position="170"/>
        <end position="242"/>
    </location>
</feature>
<evidence type="ECO:0000256" key="1">
    <source>
        <dbReference type="ARBA" id="ARBA00022553"/>
    </source>
</evidence>
<accession>A0AAV7GCN7</accession>
<comment type="caution">
    <text evidence="5">The sequence shown here is derived from an EMBL/GenBank/DDBJ whole genome shotgun (WGS) entry which is preliminary data.</text>
</comment>
<dbReference type="Pfam" id="PF12752">
    <property type="entry name" value="SUZ"/>
    <property type="match status" value="1"/>
</dbReference>
<dbReference type="PANTHER" id="PTHR15672:SF8">
    <property type="entry name" value="PROTEIN ENCORE"/>
    <property type="match status" value="1"/>
</dbReference>
<dbReference type="SUPFAM" id="SSF82708">
    <property type="entry name" value="R3H domain"/>
    <property type="match status" value="1"/>
</dbReference>